<evidence type="ECO:0000313" key="1">
    <source>
        <dbReference type="EMBL" id="AJF07379.1"/>
    </source>
</evidence>
<dbReference type="AlphaFoldDB" id="A0A0B5FRU6"/>
<reference evidence="1 2" key="1">
    <citation type="journal article" date="2015" name="Genome Announc.">
        <title>Genomes of Geoalkalibacter ferrihydriticus Z-0531T and Geoalkalibacter subterraneus Red1T, Two Haloalkaliphilic Metal-Reducing Deltaproteobacteria.</title>
        <authorList>
            <person name="Badalamenti J.P."/>
            <person name="Krajmalnik-Brown R."/>
            <person name="Torres C.I."/>
            <person name="Bond D.R."/>
        </authorList>
    </citation>
    <scope>NUCLEOTIDE SEQUENCE [LARGE SCALE GENOMIC DNA]</scope>
    <source>
        <strain evidence="1 2">Red1</strain>
    </source>
</reference>
<dbReference type="EMBL" id="CP010311">
    <property type="protein sequence ID" value="AJF07379.1"/>
    <property type="molecule type" value="Genomic_DNA"/>
</dbReference>
<organism evidence="1 2">
    <name type="scientific">Geoalkalibacter subterraneus</name>
    <dbReference type="NCBI Taxonomy" id="483547"/>
    <lineage>
        <taxon>Bacteria</taxon>
        <taxon>Pseudomonadati</taxon>
        <taxon>Thermodesulfobacteriota</taxon>
        <taxon>Desulfuromonadia</taxon>
        <taxon>Desulfuromonadales</taxon>
        <taxon>Geoalkalibacteraceae</taxon>
        <taxon>Geoalkalibacter</taxon>
    </lineage>
</organism>
<evidence type="ECO:0000313" key="2">
    <source>
        <dbReference type="Proteomes" id="UP000035036"/>
    </source>
</evidence>
<dbReference type="Proteomes" id="UP000035036">
    <property type="component" value="Chromosome"/>
</dbReference>
<dbReference type="KEGG" id="gsb:GSUB_13535"/>
<sequence length="197" mass="22144">MAQEFAELSCSDIKISTTGGDAIVNTYFQTALVTACFCLTLMFVPGKAQCTDYEFVTEMTTSYLQTQNFSGISSLYLLPEHFSAQQKREEKNVISNALQFLMGEFGPVKSMELNQDDILWFEFMVTVGDMTFLESRNDYFQRVYSADFEMVGDGFIILQIFKDAEQPRLRGVGLALPATPDNAIVVQQIAEKLSQPN</sequence>
<accession>A0A0B5FRU6</accession>
<name>A0A0B5FRU6_9BACT</name>
<dbReference type="HOGENOM" id="CLU_1382403_0_0_7"/>
<proteinExistence type="predicted"/>
<gene>
    <name evidence="1" type="ORF">GSUB_13535</name>
</gene>
<dbReference type="RefSeq" id="WP_040201271.1">
    <property type="nucleotide sequence ID" value="NZ_CP010311.1"/>
</dbReference>
<protein>
    <submittedName>
        <fullName evidence="1">Uncharacterized protein</fullName>
    </submittedName>
</protein>
<keyword evidence="2" id="KW-1185">Reference proteome</keyword>